<reference evidence="1 2" key="1">
    <citation type="submission" date="2019-09" db="EMBL/GenBank/DDBJ databases">
        <authorList>
            <person name="Ou C."/>
        </authorList>
    </citation>
    <scope>NUCLEOTIDE SEQUENCE [LARGE SCALE GENOMIC DNA]</scope>
    <source>
        <strain evidence="1">S2</strain>
        <tissue evidence="1">Leaf</tissue>
    </source>
</reference>
<comment type="caution">
    <text evidence="1">The sequence shown here is derived from an EMBL/GenBank/DDBJ whole genome shotgun (WGS) entry which is preliminary data.</text>
</comment>
<dbReference type="EMBL" id="SMOL01000695">
    <property type="protein sequence ID" value="KAB2602229.1"/>
    <property type="molecule type" value="Genomic_DNA"/>
</dbReference>
<accession>A0A5N5FGH4</accession>
<proteinExistence type="predicted"/>
<sequence>MYPSSSSSLLQNPLGPRPSMIGLTHYDSTPSSLLNSIVDSVIGTAADLDFSSLRSSESTFKVNSSNDGYRDASTTKPLLRSYGLNKVVSSNSSSCFSLASFPNHLTYSQISCLWMASPFSEY</sequence>
<reference evidence="2" key="2">
    <citation type="submission" date="2019-10" db="EMBL/GenBank/DDBJ databases">
        <title>A de novo genome assembly of a pear dwarfing rootstock.</title>
        <authorList>
            <person name="Wang F."/>
            <person name="Wang J."/>
            <person name="Li S."/>
            <person name="Zhang Y."/>
            <person name="Fang M."/>
            <person name="Ma L."/>
            <person name="Zhao Y."/>
            <person name="Jiang S."/>
        </authorList>
    </citation>
    <scope>NUCLEOTIDE SEQUENCE [LARGE SCALE GENOMIC DNA]</scope>
</reference>
<organism evidence="1 2">
    <name type="scientific">Pyrus ussuriensis x Pyrus communis</name>
    <dbReference type="NCBI Taxonomy" id="2448454"/>
    <lineage>
        <taxon>Eukaryota</taxon>
        <taxon>Viridiplantae</taxon>
        <taxon>Streptophyta</taxon>
        <taxon>Embryophyta</taxon>
        <taxon>Tracheophyta</taxon>
        <taxon>Spermatophyta</taxon>
        <taxon>Magnoliopsida</taxon>
        <taxon>eudicotyledons</taxon>
        <taxon>Gunneridae</taxon>
        <taxon>Pentapetalae</taxon>
        <taxon>rosids</taxon>
        <taxon>fabids</taxon>
        <taxon>Rosales</taxon>
        <taxon>Rosaceae</taxon>
        <taxon>Amygdaloideae</taxon>
        <taxon>Maleae</taxon>
        <taxon>Pyrus</taxon>
    </lineage>
</organism>
<name>A0A5N5FGH4_9ROSA</name>
<evidence type="ECO:0000313" key="2">
    <source>
        <dbReference type="Proteomes" id="UP000327157"/>
    </source>
</evidence>
<gene>
    <name evidence="1" type="ORF">D8674_003234</name>
</gene>
<dbReference type="Proteomes" id="UP000327157">
    <property type="component" value="Chromosome 10"/>
</dbReference>
<reference evidence="1 2" key="3">
    <citation type="submission" date="2019-11" db="EMBL/GenBank/DDBJ databases">
        <title>A de novo genome assembly of a pear dwarfing rootstock.</title>
        <authorList>
            <person name="Wang F."/>
            <person name="Wang J."/>
            <person name="Li S."/>
            <person name="Zhang Y."/>
            <person name="Fang M."/>
            <person name="Ma L."/>
            <person name="Zhao Y."/>
            <person name="Jiang S."/>
        </authorList>
    </citation>
    <scope>NUCLEOTIDE SEQUENCE [LARGE SCALE GENOMIC DNA]</scope>
    <source>
        <strain evidence="1">S2</strain>
        <tissue evidence="1">Leaf</tissue>
    </source>
</reference>
<evidence type="ECO:0000313" key="1">
    <source>
        <dbReference type="EMBL" id="KAB2602229.1"/>
    </source>
</evidence>
<dbReference type="AlphaFoldDB" id="A0A5N5FGH4"/>
<keyword evidence="2" id="KW-1185">Reference proteome</keyword>
<protein>
    <submittedName>
        <fullName evidence="1">Transcription factor bHLH128</fullName>
    </submittedName>
</protein>